<gene>
    <name evidence="10" type="primary">trpC_8</name>
    <name evidence="10" type="ORF">GALL_228630</name>
</gene>
<dbReference type="Pfam" id="PF00218">
    <property type="entry name" value="IGPS"/>
    <property type="match status" value="1"/>
</dbReference>
<keyword evidence="8 10" id="KW-0456">Lyase</keyword>
<evidence type="ECO:0000256" key="1">
    <source>
        <dbReference type="ARBA" id="ARBA00001633"/>
    </source>
</evidence>
<evidence type="ECO:0000256" key="8">
    <source>
        <dbReference type="ARBA" id="ARBA00023239"/>
    </source>
</evidence>
<sequence length="262" mass="29188">MNILETIVANKRLEVRTKKLEVIISDLEMSDLFQRKTLSLREFLLDKNRTGIIAEYKRKSPSKGIINNISTVEEVTKSYAVSASGISVLTDEKFFGGDTSDLQKARFNQIPILRKDFMIDEYQIIEAKSIGADVILLIAACLTVQEVKQFASLAKRLGLEVLLEIHNDEELGHICDDVDFVGVNNRNLKTFVVDIDTSLHLINKIPTGKLAIAESGISNVDTIVTLHNAGFKGFLIGENFMKEPNPSVAFASFVTQLKTKLE</sequence>
<name>A0A1J5S494_9ZZZZ</name>
<dbReference type="InterPro" id="IPR013785">
    <property type="entry name" value="Aldolase_TIM"/>
</dbReference>
<keyword evidence="4" id="KW-0028">Amino-acid biosynthesis</keyword>
<comment type="catalytic activity">
    <reaction evidence="1">
        <text>1-(2-carboxyphenylamino)-1-deoxy-D-ribulose 5-phosphate + H(+) = (1S,2R)-1-C-(indol-3-yl)glycerol 3-phosphate + CO2 + H2O</text>
        <dbReference type="Rhea" id="RHEA:23476"/>
        <dbReference type="ChEBI" id="CHEBI:15377"/>
        <dbReference type="ChEBI" id="CHEBI:15378"/>
        <dbReference type="ChEBI" id="CHEBI:16526"/>
        <dbReference type="ChEBI" id="CHEBI:58613"/>
        <dbReference type="ChEBI" id="CHEBI:58866"/>
        <dbReference type="EC" id="4.1.1.48"/>
    </reaction>
</comment>
<dbReference type="GO" id="GO:0004640">
    <property type="term" value="F:phosphoribosylanthranilate isomerase activity"/>
    <property type="evidence" value="ECO:0007669"/>
    <property type="project" value="TreeGrafter"/>
</dbReference>
<evidence type="ECO:0000256" key="7">
    <source>
        <dbReference type="ARBA" id="ARBA00023141"/>
    </source>
</evidence>
<dbReference type="NCBIfam" id="NF001377">
    <property type="entry name" value="PRK00278.2-4"/>
    <property type="match status" value="1"/>
</dbReference>
<evidence type="ECO:0000256" key="3">
    <source>
        <dbReference type="ARBA" id="ARBA00012362"/>
    </source>
</evidence>
<evidence type="ECO:0000313" key="10">
    <source>
        <dbReference type="EMBL" id="OIQ95165.1"/>
    </source>
</evidence>
<dbReference type="SUPFAM" id="SSF51366">
    <property type="entry name" value="Ribulose-phoshate binding barrel"/>
    <property type="match status" value="1"/>
</dbReference>
<evidence type="ECO:0000256" key="4">
    <source>
        <dbReference type="ARBA" id="ARBA00022605"/>
    </source>
</evidence>
<dbReference type="PANTHER" id="PTHR22854:SF2">
    <property type="entry name" value="INDOLE-3-GLYCEROL-PHOSPHATE SYNTHASE"/>
    <property type="match status" value="1"/>
</dbReference>
<dbReference type="EMBL" id="MLJW01000172">
    <property type="protein sequence ID" value="OIQ95165.1"/>
    <property type="molecule type" value="Genomic_DNA"/>
</dbReference>
<dbReference type="InterPro" id="IPR011060">
    <property type="entry name" value="RibuloseP-bd_barrel"/>
</dbReference>
<dbReference type="EC" id="4.1.1.48" evidence="3"/>
<protein>
    <recommendedName>
        <fullName evidence="3">indole-3-glycerol-phosphate synthase</fullName>
        <ecNumber evidence="3">4.1.1.48</ecNumber>
    </recommendedName>
</protein>
<organism evidence="10">
    <name type="scientific">mine drainage metagenome</name>
    <dbReference type="NCBI Taxonomy" id="410659"/>
    <lineage>
        <taxon>unclassified sequences</taxon>
        <taxon>metagenomes</taxon>
        <taxon>ecological metagenomes</taxon>
    </lineage>
</organism>
<dbReference type="PANTHER" id="PTHR22854">
    <property type="entry name" value="TRYPTOPHAN BIOSYNTHESIS PROTEIN"/>
    <property type="match status" value="1"/>
</dbReference>
<comment type="pathway">
    <text evidence="2">Amino-acid biosynthesis; L-tryptophan biosynthesis; L-tryptophan from chorismate: step 4/5.</text>
</comment>
<dbReference type="Gene3D" id="3.20.20.70">
    <property type="entry name" value="Aldolase class I"/>
    <property type="match status" value="1"/>
</dbReference>
<comment type="caution">
    <text evidence="10">The sequence shown here is derived from an EMBL/GenBank/DDBJ whole genome shotgun (WGS) entry which is preliminary data.</text>
</comment>
<dbReference type="InterPro" id="IPR045186">
    <property type="entry name" value="Indole-3-glycerol_P_synth"/>
</dbReference>
<dbReference type="InterPro" id="IPR013798">
    <property type="entry name" value="Indole-3-glycerol_P_synth_dom"/>
</dbReference>
<dbReference type="UniPathway" id="UPA00035">
    <property type="reaction ID" value="UER00043"/>
</dbReference>
<dbReference type="PROSITE" id="PS00614">
    <property type="entry name" value="IGPS"/>
    <property type="match status" value="1"/>
</dbReference>
<reference evidence="10" key="1">
    <citation type="submission" date="2016-10" db="EMBL/GenBank/DDBJ databases">
        <title>Sequence of Gallionella enrichment culture.</title>
        <authorList>
            <person name="Poehlein A."/>
            <person name="Muehling M."/>
            <person name="Daniel R."/>
        </authorList>
    </citation>
    <scope>NUCLEOTIDE SEQUENCE</scope>
</reference>
<evidence type="ECO:0000259" key="9">
    <source>
        <dbReference type="Pfam" id="PF00218"/>
    </source>
</evidence>
<dbReference type="GO" id="GO:0000162">
    <property type="term" value="P:L-tryptophan biosynthetic process"/>
    <property type="evidence" value="ECO:0007669"/>
    <property type="project" value="UniProtKB-UniPathway"/>
</dbReference>
<dbReference type="GO" id="GO:0004425">
    <property type="term" value="F:indole-3-glycerol-phosphate synthase activity"/>
    <property type="evidence" value="ECO:0007669"/>
    <property type="project" value="UniProtKB-EC"/>
</dbReference>
<proteinExistence type="predicted"/>
<keyword evidence="6" id="KW-0822">Tryptophan biosynthesis</keyword>
<keyword evidence="7" id="KW-0057">Aromatic amino acid biosynthesis</keyword>
<evidence type="ECO:0000256" key="2">
    <source>
        <dbReference type="ARBA" id="ARBA00004696"/>
    </source>
</evidence>
<dbReference type="InterPro" id="IPR001468">
    <property type="entry name" value="Indole-3-GlycerolPSynthase_CS"/>
</dbReference>
<keyword evidence="5" id="KW-0210">Decarboxylase</keyword>
<dbReference type="AlphaFoldDB" id="A0A1J5S494"/>
<accession>A0A1J5S494</accession>
<evidence type="ECO:0000256" key="5">
    <source>
        <dbReference type="ARBA" id="ARBA00022793"/>
    </source>
</evidence>
<feature type="domain" description="Indole-3-glycerol phosphate synthase" evidence="9">
    <location>
        <begin position="4"/>
        <end position="247"/>
    </location>
</feature>
<dbReference type="CDD" id="cd00331">
    <property type="entry name" value="IGPS"/>
    <property type="match status" value="1"/>
</dbReference>
<evidence type="ECO:0000256" key="6">
    <source>
        <dbReference type="ARBA" id="ARBA00022822"/>
    </source>
</evidence>